<dbReference type="AlphaFoldDB" id="A0AA38ZV28"/>
<feature type="region of interest" description="Disordered" evidence="1">
    <location>
        <begin position="1"/>
        <end position="79"/>
    </location>
</feature>
<evidence type="ECO:0000256" key="1">
    <source>
        <dbReference type="SAM" id="MobiDB-lite"/>
    </source>
</evidence>
<keyword evidence="3" id="KW-1185">Reference proteome</keyword>
<proteinExistence type="predicted"/>
<sequence length="79" mass="8479">MPISMGEWCGSSRSELSVPSRSTNDIPRGGKSVAEETADMNASGSVTGDDRRQEMSACPGRRGWEDRGCYLTPRQVNGG</sequence>
<feature type="compositionally biased region" description="Low complexity" evidence="1">
    <location>
        <begin position="11"/>
        <end position="22"/>
    </location>
</feature>
<accession>A0AA38ZV28</accession>
<name>A0AA38ZV28_VITRO</name>
<comment type="caution">
    <text evidence="2">The sequence shown here is derived from an EMBL/GenBank/DDBJ whole genome shotgun (WGS) entry which is preliminary data.</text>
</comment>
<evidence type="ECO:0000313" key="3">
    <source>
        <dbReference type="Proteomes" id="UP001168098"/>
    </source>
</evidence>
<protein>
    <submittedName>
        <fullName evidence="2">Uncharacterized protein</fullName>
    </submittedName>
</protein>
<gene>
    <name evidence="2" type="ORF">PVL29_010981</name>
</gene>
<evidence type="ECO:0000313" key="2">
    <source>
        <dbReference type="EMBL" id="KAJ9695776.1"/>
    </source>
</evidence>
<reference evidence="2 3" key="1">
    <citation type="journal article" date="2023" name="BMC Biotechnol.">
        <title>Vitis rotundifolia cv Carlos genome sequencing.</title>
        <authorList>
            <person name="Huff M."/>
            <person name="Hulse-Kemp A."/>
            <person name="Scheffler B."/>
            <person name="Youngblood R."/>
            <person name="Simpson S."/>
            <person name="Babiker E."/>
            <person name="Staton M."/>
        </authorList>
    </citation>
    <scope>NUCLEOTIDE SEQUENCE [LARGE SCALE GENOMIC DNA]</scope>
    <source>
        <tissue evidence="2">Leaf</tissue>
    </source>
</reference>
<dbReference type="EMBL" id="JARBHA010000008">
    <property type="protein sequence ID" value="KAJ9695776.1"/>
    <property type="molecule type" value="Genomic_DNA"/>
</dbReference>
<organism evidence="2 3">
    <name type="scientific">Vitis rotundifolia</name>
    <name type="common">Muscadine grape</name>
    <dbReference type="NCBI Taxonomy" id="103349"/>
    <lineage>
        <taxon>Eukaryota</taxon>
        <taxon>Viridiplantae</taxon>
        <taxon>Streptophyta</taxon>
        <taxon>Embryophyta</taxon>
        <taxon>Tracheophyta</taxon>
        <taxon>Spermatophyta</taxon>
        <taxon>Magnoliopsida</taxon>
        <taxon>eudicotyledons</taxon>
        <taxon>Gunneridae</taxon>
        <taxon>Pentapetalae</taxon>
        <taxon>rosids</taxon>
        <taxon>Vitales</taxon>
        <taxon>Vitaceae</taxon>
        <taxon>Viteae</taxon>
        <taxon>Vitis</taxon>
    </lineage>
</organism>
<dbReference type="Proteomes" id="UP001168098">
    <property type="component" value="Unassembled WGS sequence"/>
</dbReference>